<dbReference type="PANTHER" id="PTHR36529">
    <property type="entry name" value="SLL1095 PROTEIN"/>
    <property type="match status" value="1"/>
</dbReference>
<dbReference type="NCBIfam" id="TIGR04282">
    <property type="entry name" value="glyco_like_cofC"/>
    <property type="match status" value="1"/>
</dbReference>
<dbReference type="Gene3D" id="3.90.550.10">
    <property type="entry name" value="Spore Coat Polysaccharide Biosynthesis Protein SpsA, Chain A"/>
    <property type="match status" value="1"/>
</dbReference>
<sequence>MGLIIFIKNPALGKVKTRLAATIGDEAALAVYHKLSQRTRSVSLSLEVPRYLYYSDCIDLHDDWDNAQFLKKQQHGTDLGERMYHAFAETLQHSAKAVIIGSDCPLLTPAIVQEAFDQLEQHPYVLGPATDGGYYLLGMREARLDLFQHIEWSTAEVAQITLERMAAHGASCHLLPALPDIDVAEDWKKYGW</sequence>
<proteinExistence type="predicted"/>
<reference evidence="1 2" key="1">
    <citation type="journal article" date="2011" name="Stand. Genomic Sci.">
        <title>Complete genome sequence of Haliscomenobacter hydrossis type strain (O).</title>
        <authorList>
            <consortium name="US DOE Joint Genome Institute (JGI-PGF)"/>
            <person name="Daligault H."/>
            <person name="Lapidus A."/>
            <person name="Zeytun A."/>
            <person name="Nolan M."/>
            <person name="Lucas S."/>
            <person name="Del Rio T.G."/>
            <person name="Tice H."/>
            <person name="Cheng J.F."/>
            <person name="Tapia R."/>
            <person name="Han C."/>
            <person name="Goodwin L."/>
            <person name="Pitluck S."/>
            <person name="Liolios K."/>
            <person name="Pagani I."/>
            <person name="Ivanova N."/>
            <person name="Huntemann M."/>
            <person name="Mavromatis K."/>
            <person name="Mikhailova N."/>
            <person name="Pati A."/>
            <person name="Chen A."/>
            <person name="Palaniappan K."/>
            <person name="Land M."/>
            <person name="Hauser L."/>
            <person name="Brambilla E.M."/>
            <person name="Rohde M."/>
            <person name="Verbarg S."/>
            <person name="Goker M."/>
            <person name="Bristow J."/>
            <person name="Eisen J.A."/>
            <person name="Markowitz V."/>
            <person name="Hugenholtz P."/>
            <person name="Kyrpides N.C."/>
            <person name="Klenk H.P."/>
            <person name="Woyke T."/>
        </authorList>
    </citation>
    <scope>NUCLEOTIDE SEQUENCE [LARGE SCALE GENOMIC DNA]</scope>
    <source>
        <strain evidence="2">ATCC 27775 / DSM 1100 / LMG 10767 / O</strain>
    </source>
</reference>
<dbReference type="InterPro" id="IPR018641">
    <property type="entry name" value="Trfase_1_rSAM/seldom-assoc"/>
</dbReference>
<accession>F4KU29</accession>
<gene>
    <name evidence="1" type="ordered locus">Halhy_1270</name>
</gene>
<dbReference type="AlphaFoldDB" id="F4KU29"/>
<dbReference type="InterPro" id="IPR029044">
    <property type="entry name" value="Nucleotide-diphossugar_trans"/>
</dbReference>
<dbReference type="STRING" id="760192.Halhy_1270"/>
<keyword evidence="2" id="KW-1185">Reference proteome</keyword>
<dbReference type="RefSeq" id="WP_013763720.1">
    <property type="nucleotide sequence ID" value="NC_015510.1"/>
</dbReference>
<evidence type="ECO:0008006" key="3">
    <source>
        <dbReference type="Google" id="ProtNLM"/>
    </source>
</evidence>
<dbReference type="KEGG" id="hhy:Halhy_1270"/>
<reference key="2">
    <citation type="submission" date="2011-04" db="EMBL/GenBank/DDBJ databases">
        <title>Complete sequence of chromosome of Haliscomenobacter hydrossis DSM 1100.</title>
        <authorList>
            <consortium name="US DOE Joint Genome Institute (JGI-PGF)"/>
            <person name="Lucas S."/>
            <person name="Han J."/>
            <person name="Lapidus A."/>
            <person name="Bruce D."/>
            <person name="Goodwin L."/>
            <person name="Pitluck S."/>
            <person name="Peters L."/>
            <person name="Kyrpides N."/>
            <person name="Mavromatis K."/>
            <person name="Ivanova N."/>
            <person name="Ovchinnikova G."/>
            <person name="Pagani I."/>
            <person name="Daligault H."/>
            <person name="Detter J.C."/>
            <person name="Han C."/>
            <person name="Land M."/>
            <person name="Hauser L."/>
            <person name="Markowitz V."/>
            <person name="Cheng J.-F."/>
            <person name="Hugenholtz P."/>
            <person name="Woyke T."/>
            <person name="Wu D."/>
            <person name="Verbarg S."/>
            <person name="Frueling A."/>
            <person name="Brambilla E."/>
            <person name="Klenk H.-P."/>
            <person name="Eisen J.A."/>
        </authorList>
    </citation>
    <scope>NUCLEOTIDE SEQUENCE</scope>
    <source>
        <strain>DSM 1100</strain>
    </source>
</reference>
<dbReference type="Proteomes" id="UP000008461">
    <property type="component" value="Chromosome"/>
</dbReference>
<dbReference type="SUPFAM" id="SSF53448">
    <property type="entry name" value="Nucleotide-diphospho-sugar transferases"/>
    <property type="match status" value="1"/>
</dbReference>
<protein>
    <recommendedName>
        <fullName evidence="3">Glycosyltransferase</fullName>
    </recommendedName>
</protein>
<dbReference type="Pfam" id="PF09837">
    <property type="entry name" value="DUF2064"/>
    <property type="match status" value="1"/>
</dbReference>
<organism evidence="1 2">
    <name type="scientific">Haliscomenobacter hydrossis (strain ATCC 27775 / DSM 1100 / LMG 10767 / O)</name>
    <dbReference type="NCBI Taxonomy" id="760192"/>
    <lineage>
        <taxon>Bacteria</taxon>
        <taxon>Pseudomonadati</taxon>
        <taxon>Bacteroidota</taxon>
        <taxon>Saprospiria</taxon>
        <taxon>Saprospirales</taxon>
        <taxon>Haliscomenobacteraceae</taxon>
        <taxon>Haliscomenobacter</taxon>
    </lineage>
</organism>
<dbReference type="PANTHER" id="PTHR36529:SF1">
    <property type="entry name" value="GLYCOSYLTRANSFERASE"/>
    <property type="match status" value="1"/>
</dbReference>
<evidence type="ECO:0000313" key="2">
    <source>
        <dbReference type="Proteomes" id="UP000008461"/>
    </source>
</evidence>
<dbReference type="eggNOG" id="COG3222">
    <property type="taxonomic scope" value="Bacteria"/>
</dbReference>
<dbReference type="HOGENOM" id="CLU_075662_2_0_10"/>
<name>F4KU29_HALH1</name>
<dbReference type="EMBL" id="CP002691">
    <property type="protein sequence ID" value="AEE49165.1"/>
    <property type="molecule type" value="Genomic_DNA"/>
</dbReference>
<evidence type="ECO:0000313" key="1">
    <source>
        <dbReference type="EMBL" id="AEE49165.1"/>
    </source>
</evidence>